<evidence type="ECO:0000313" key="2">
    <source>
        <dbReference type="EMBL" id="KDQ56635.1"/>
    </source>
</evidence>
<dbReference type="GO" id="GO:0005777">
    <property type="term" value="C:peroxisome"/>
    <property type="evidence" value="ECO:0007669"/>
    <property type="project" value="InterPro"/>
</dbReference>
<organism evidence="2 3">
    <name type="scientific">Jaapia argillacea MUCL 33604</name>
    <dbReference type="NCBI Taxonomy" id="933084"/>
    <lineage>
        <taxon>Eukaryota</taxon>
        <taxon>Fungi</taxon>
        <taxon>Dikarya</taxon>
        <taxon>Basidiomycota</taxon>
        <taxon>Agaricomycotina</taxon>
        <taxon>Agaricomycetes</taxon>
        <taxon>Agaricomycetidae</taxon>
        <taxon>Jaapiales</taxon>
        <taxon>Jaapiaceae</taxon>
        <taxon>Jaapia</taxon>
    </lineage>
</organism>
<dbReference type="EMBL" id="KL197721">
    <property type="protein sequence ID" value="KDQ56635.1"/>
    <property type="molecule type" value="Genomic_DNA"/>
</dbReference>
<evidence type="ECO:0000313" key="3">
    <source>
        <dbReference type="Proteomes" id="UP000027265"/>
    </source>
</evidence>
<dbReference type="Gene3D" id="3.40.50.1010">
    <property type="entry name" value="5'-nuclease"/>
    <property type="match status" value="1"/>
</dbReference>
<dbReference type="InParanoid" id="A0A067PS25"/>
<dbReference type="InterPro" id="IPR021139">
    <property type="entry name" value="NYN"/>
</dbReference>
<reference evidence="3" key="1">
    <citation type="journal article" date="2014" name="Proc. Natl. Acad. Sci. U.S.A.">
        <title>Extensive sampling of basidiomycete genomes demonstrates inadequacy of the white-rot/brown-rot paradigm for wood decay fungi.</title>
        <authorList>
            <person name="Riley R."/>
            <person name="Salamov A.A."/>
            <person name="Brown D.W."/>
            <person name="Nagy L.G."/>
            <person name="Floudas D."/>
            <person name="Held B.W."/>
            <person name="Levasseur A."/>
            <person name="Lombard V."/>
            <person name="Morin E."/>
            <person name="Otillar R."/>
            <person name="Lindquist E.A."/>
            <person name="Sun H."/>
            <person name="LaButti K.M."/>
            <person name="Schmutz J."/>
            <person name="Jabbour D."/>
            <person name="Luo H."/>
            <person name="Baker S.E."/>
            <person name="Pisabarro A.G."/>
            <person name="Walton J.D."/>
            <person name="Blanchette R.A."/>
            <person name="Henrissat B."/>
            <person name="Martin F."/>
            <person name="Cullen D."/>
            <person name="Hibbett D.S."/>
            <person name="Grigoriev I.V."/>
        </authorList>
    </citation>
    <scope>NUCLEOTIDE SEQUENCE [LARGE SCALE GENOMIC DNA]</scope>
    <source>
        <strain evidence="3">MUCL 33604</strain>
    </source>
</reference>
<dbReference type="OrthoDB" id="549353at2759"/>
<name>A0A067PS25_9AGAM</name>
<dbReference type="GO" id="GO:1905762">
    <property type="term" value="F:CCR4-NOT complex binding"/>
    <property type="evidence" value="ECO:0007669"/>
    <property type="project" value="TreeGrafter"/>
</dbReference>
<gene>
    <name evidence="2" type="ORF">JAAARDRAFT_132045</name>
</gene>
<keyword evidence="3" id="KW-1185">Reference proteome</keyword>
<dbReference type="GO" id="GO:0010468">
    <property type="term" value="P:regulation of gene expression"/>
    <property type="evidence" value="ECO:0007669"/>
    <property type="project" value="InterPro"/>
</dbReference>
<dbReference type="PANTHER" id="PTHR14379:SF3">
    <property type="entry name" value="MEIOSIS REGULATOR AND MRNA STABILITY FACTOR 1"/>
    <property type="match status" value="1"/>
</dbReference>
<dbReference type="CDD" id="cd10910">
    <property type="entry name" value="PIN_limkain_b1_N_like"/>
    <property type="match status" value="1"/>
</dbReference>
<dbReference type="AlphaFoldDB" id="A0A067PS25"/>
<protein>
    <recommendedName>
        <fullName evidence="1">NYN domain-containing protein</fullName>
    </recommendedName>
</protein>
<dbReference type="Pfam" id="PF01936">
    <property type="entry name" value="NYN"/>
    <property type="match status" value="1"/>
</dbReference>
<feature type="non-terminal residue" evidence="2">
    <location>
        <position position="88"/>
    </location>
</feature>
<evidence type="ECO:0000259" key="1">
    <source>
        <dbReference type="Pfam" id="PF01936"/>
    </source>
</evidence>
<dbReference type="STRING" id="933084.A0A067PS25"/>
<dbReference type="GO" id="GO:0004540">
    <property type="term" value="F:RNA nuclease activity"/>
    <property type="evidence" value="ECO:0007669"/>
    <property type="project" value="InterPro"/>
</dbReference>
<sequence length="88" mass="9723">MEGEVAIFWDYENCEVPTSISADLVVSNIRQIAQRFGRVTRFRAYADLFGTFSARSVGTRSELQCSGVSLIDCPHNGSKDVADKMMIG</sequence>
<accession>A0A067PS25</accession>
<feature type="domain" description="NYN" evidence="1">
    <location>
        <begin position="5"/>
        <end position="87"/>
    </location>
</feature>
<dbReference type="InterPro" id="IPR024768">
    <property type="entry name" value="Marf1"/>
</dbReference>
<proteinExistence type="predicted"/>
<dbReference type="PANTHER" id="PTHR14379">
    <property type="entry name" value="LIMKAIN B LKAP"/>
    <property type="match status" value="1"/>
</dbReference>
<dbReference type="HOGENOM" id="CLU_167748_0_0_1"/>
<dbReference type="Proteomes" id="UP000027265">
    <property type="component" value="Unassembled WGS sequence"/>
</dbReference>